<reference evidence="2 3" key="1">
    <citation type="submission" date="2014-11" db="EMBL/GenBank/DDBJ databases">
        <title>Draft Genome Sequence of Brevibacterium linens AE038-8.</title>
        <authorList>
            <person name="Maizel D."/>
            <person name="Utturkar S.M."/>
            <person name="Brown S.D."/>
            <person name="Ferrero M."/>
            <person name="Rosen B.P."/>
        </authorList>
    </citation>
    <scope>NUCLEOTIDE SEQUENCE [LARGE SCALE GENOMIC DNA]</scope>
    <source>
        <strain evidence="2 3">AE038-8</strain>
    </source>
</reference>
<dbReference type="EMBL" id="JTJZ01000014">
    <property type="protein sequence ID" value="KHS53724.1"/>
    <property type="molecule type" value="Genomic_DNA"/>
</dbReference>
<evidence type="ECO:0000313" key="2">
    <source>
        <dbReference type="EMBL" id="KHS53724.1"/>
    </source>
</evidence>
<evidence type="ECO:0000259" key="1">
    <source>
        <dbReference type="Pfam" id="PF03551"/>
    </source>
</evidence>
<dbReference type="SUPFAM" id="SSF46785">
    <property type="entry name" value="Winged helix' DNA-binding domain"/>
    <property type="match status" value="1"/>
</dbReference>
<dbReference type="PANTHER" id="PTHR43252:SF2">
    <property type="entry name" value="TRANSCRIPTION REGULATOR, PADR-LIKE FAMILY"/>
    <property type="match status" value="1"/>
</dbReference>
<dbReference type="InterPro" id="IPR036388">
    <property type="entry name" value="WH-like_DNA-bd_sf"/>
</dbReference>
<sequence length="193" mass="22195">MSLRSAILALLRIAPMSGYDLAKQFSQSVGHVWHAPDSQIYPELRKMAEEGLILPEEQTRGTAGMRRMYHVTEAGEESFLEWMNSPLKYQRTRDASHLKAAYLESANHEARISFLRNHIEVWTGELEYIEDEIANIDALESPMLNRRLAVTADKDREMTIGYKRFAYEGLADRARSEIEWAQRGLKLTEHLDG</sequence>
<accession>A0A0B9AS89</accession>
<dbReference type="AlphaFoldDB" id="A0A0B9AS89"/>
<dbReference type="Pfam" id="PF03551">
    <property type="entry name" value="PadR"/>
    <property type="match status" value="1"/>
</dbReference>
<protein>
    <submittedName>
        <fullName evidence="2">Transcriptional regulator, PadR-like family</fullName>
    </submittedName>
</protein>
<dbReference type="RefSeq" id="WP_039207263.1">
    <property type="nucleotide sequence ID" value="NZ_JTJZ01000014.1"/>
</dbReference>
<dbReference type="STRING" id="1703.BLSMQ_1397"/>
<dbReference type="OrthoDB" id="3186544at2"/>
<gene>
    <name evidence="2" type="ORF">AE0388_0799</name>
</gene>
<organism evidence="2 3">
    <name type="scientific">Brevibacterium linens</name>
    <dbReference type="NCBI Taxonomy" id="1703"/>
    <lineage>
        <taxon>Bacteria</taxon>
        <taxon>Bacillati</taxon>
        <taxon>Actinomycetota</taxon>
        <taxon>Actinomycetes</taxon>
        <taxon>Micrococcales</taxon>
        <taxon>Brevibacteriaceae</taxon>
        <taxon>Brevibacterium</taxon>
    </lineage>
</organism>
<dbReference type="InterPro" id="IPR036390">
    <property type="entry name" value="WH_DNA-bd_sf"/>
</dbReference>
<keyword evidence="3" id="KW-1185">Reference proteome</keyword>
<dbReference type="Gene3D" id="1.10.10.10">
    <property type="entry name" value="Winged helix-like DNA-binding domain superfamily/Winged helix DNA-binding domain"/>
    <property type="match status" value="1"/>
</dbReference>
<dbReference type="InterPro" id="IPR005149">
    <property type="entry name" value="Tscrpt_reg_PadR_N"/>
</dbReference>
<feature type="domain" description="Transcription regulator PadR N-terminal" evidence="1">
    <location>
        <begin position="7"/>
        <end position="78"/>
    </location>
</feature>
<comment type="caution">
    <text evidence="2">The sequence shown here is derived from an EMBL/GenBank/DDBJ whole genome shotgun (WGS) entry which is preliminary data.</text>
</comment>
<dbReference type="Proteomes" id="UP000031488">
    <property type="component" value="Unassembled WGS sequence"/>
</dbReference>
<evidence type="ECO:0000313" key="3">
    <source>
        <dbReference type="Proteomes" id="UP000031488"/>
    </source>
</evidence>
<name>A0A0B9AS89_BRELN</name>
<dbReference type="PATRIC" id="fig|1703.6.peg.681"/>
<dbReference type="PANTHER" id="PTHR43252">
    <property type="entry name" value="TRANSCRIPTIONAL REGULATOR YQJI"/>
    <property type="match status" value="1"/>
</dbReference>
<proteinExistence type="predicted"/>